<dbReference type="GO" id="GO:0009435">
    <property type="term" value="P:NAD+ biosynthetic process"/>
    <property type="evidence" value="ECO:0007669"/>
    <property type="project" value="InterPro"/>
</dbReference>
<keyword evidence="5 11" id="KW-0285">Flavoprotein</keyword>
<comment type="function">
    <text evidence="11">Catalyzes the oxidation of L-aspartate to iminoaspartate.</text>
</comment>
<comment type="caution">
    <text evidence="13">The sequence shown here is derived from an EMBL/GenBank/DDBJ whole genome shotgun (WGS) entry which is preliminary data.</text>
</comment>
<evidence type="ECO:0000256" key="1">
    <source>
        <dbReference type="ARBA" id="ARBA00001974"/>
    </source>
</evidence>
<dbReference type="InterPro" id="IPR037099">
    <property type="entry name" value="Fum_R/Succ_DH_flav-like_C_sf"/>
</dbReference>
<evidence type="ECO:0000313" key="13">
    <source>
        <dbReference type="EMBL" id="MBF5026854.1"/>
    </source>
</evidence>
<dbReference type="InterPro" id="IPR036188">
    <property type="entry name" value="FAD/NAD-bd_sf"/>
</dbReference>
<proteinExistence type="inferred from homology"/>
<gene>
    <name evidence="13" type="primary">nadB</name>
    <name evidence="13" type="ORF">IC612_03460</name>
</gene>
<dbReference type="InterPro" id="IPR005288">
    <property type="entry name" value="NadB"/>
</dbReference>
<feature type="domain" description="FAD-dependent oxidoreductase 2 FAD-binding" evidence="12">
    <location>
        <begin position="5"/>
        <end position="392"/>
    </location>
</feature>
<dbReference type="PANTHER" id="PTHR42716:SF2">
    <property type="entry name" value="L-ASPARTATE OXIDASE, CHLOROPLASTIC"/>
    <property type="match status" value="1"/>
</dbReference>
<comment type="similarity">
    <text evidence="3 11">Belongs to the FAD-dependent oxidoreductase 2 family. NadB subfamily.</text>
</comment>
<dbReference type="SUPFAM" id="SSF46977">
    <property type="entry name" value="Succinate dehydrogenase/fumarate reductase flavoprotein C-terminal domain"/>
    <property type="match status" value="1"/>
</dbReference>
<dbReference type="GO" id="GO:0005737">
    <property type="term" value="C:cytoplasm"/>
    <property type="evidence" value="ECO:0007669"/>
    <property type="project" value="UniProtKB-SubCell"/>
</dbReference>
<comment type="subcellular location">
    <subcellularLocation>
        <location evidence="11">Cytoplasm</location>
    </subcellularLocation>
</comment>
<dbReference type="EC" id="1.4.3.16" evidence="4 10"/>
<sequence>MIETDVLVIGSGISGLSYAIKIAQELPQTKITIVTKADEDESNTKYAQGGLAVVTDFDQDNFEKHIADTMRAGDGENKMEIVEMVIREGPARFKELVEWGTHFDRSQTGNYKLGREGGHTENRIVHHKDITGFEIERALLETANSLPTIEILDYHYVVDLITQHQISGRKLDLEHITCYGAYVLDQKTSKIKRIRSKITMVATGGAGHVYKNTTNPSIATGDGIAFVHRARGKVSNMQYYQFHPTALYSKHEGMLFLISEAVRGDGAKLRTKDGKPFMHKYDPREELASRDIVARAIDNELITSGDSYVGLDCRHMDRQKFIEHFPNIYQKCLDEGIDPFKQLIPVVPACHYLMGGIDIDKNGQSSIEHLFACGECTNSGLHGANRLASNSLLEGLVFGHNAAMRSVELLKEDAFNYKDLELIPEWNQEGMKVIDEMVIISYLRKQLQELMSDFVSIVRSNARLQLAKEKQRDIYLAVTELYNFAILSPQLSELRNLVNVSYLIIKHSLEMTQNKGSFYNKDLAKKPLIP</sequence>
<dbReference type="Gene3D" id="3.90.700.10">
    <property type="entry name" value="Succinate dehydrogenase/fumarate reductase flavoprotein, catalytic domain"/>
    <property type="match status" value="1"/>
</dbReference>
<evidence type="ECO:0000256" key="6">
    <source>
        <dbReference type="ARBA" id="ARBA00022642"/>
    </source>
</evidence>
<dbReference type="AlphaFoldDB" id="A0A930YUZ0"/>
<dbReference type="EMBL" id="JADKYY010000003">
    <property type="protein sequence ID" value="MBF5026854.1"/>
    <property type="molecule type" value="Genomic_DNA"/>
</dbReference>
<keyword evidence="7 11" id="KW-0274">FAD</keyword>
<dbReference type="NCBIfam" id="TIGR00551">
    <property type="entry name" value="nadB"/>
    <property type="match status" value="1"/>
</dbReference>
<evidence type="ECO:0000313" key="14">
    <source>
        <dbReference type="Proteomes" id="UP000694480"/>
    </source>
</evidence>
<dbReference type="FunFam" id="3.90.700.10:FF:000002">
    <property type="entry name" value="L-aspartate oxidase"/>
    <property type="match status" value="1"/>
</dbReference>
<protein>
    <recommendedName>
        <fullName evidence="4 10">L-aspartate oxidase</fullName>
        <ecNumber evidence="4 10">1.4.3.16</ecNumber>
    </recommendedName>
</protein>
<dbReference type="Gene3D" id="1.20.58.100">
    <property type="entry name" value="Fumarate reductase/succinate dehydrogenase flavoprotein-like, C-terminal domain"/>
    <property type="match status" value="1"/>
</dbReference>
<comment type="cofactor">
    <cofactor evidence="1 11">
        <name>FAD</name>
        <dbReference type="ChEBI" id="CHEBI:57692"/>
    </cofactor>
</comment>
<dbReference type="InterPro" id="IPR003953">
    <property type="entry name" value="FAD-dep_OxRdtase_2_FAD-bd"/>
</dbReference>
<keyword evidence="14" id="KW-1185">Reference proteome</keyword>
<evidence type="ECO:0000256" key="8">
    <source>
        <dbReference type="ARBA" id="ARBA00023002"/>
    </source>
</evidence>
<keyword evidence="8 11" id="KW-0560">Oxidoreductase</keyword>
<dbReference type="RefSeq" id="WP_194738780.1">
    <property type="nucleotide sequence ID" value="NZ_JADKYY010000003.1"/>
</dbReference>
<organism evidence="13 14">
    <name type="scientific">Planobacterium oryzisoli</name>
    <dbReference type="NCBI Taxonomy" id="2771435"/>
    <lineage>
        <taxon>Bacteria</taxon>
        <taxon>Pseudomonadati</taxon>
        <taxon>Bacteroidota</taxon>
        <taxon>Flavobacteriia</taxon>
        <taxon>Flavobacteriales</taxon>
        <taxon>Weeksellaceae</taxon>
        <taxon>Chryseobacterium group</taxon>
        <taxon>Chryseobacterium</taxon>
    </lineage>
</organism>
<dbReference type="GO" id="GO:0008734">
    <property type="term" value="F:L-aspartate oxidase activity"/>
    <property type="evidence" value="ECO:0007669"/>
    <property type="project" value="UniProtKB-UniRule"/>
</dbReference>
<accession>A0A930YUZ0</accession>
<evidence type="ECO:0000256" key="7">
    <source>
        <dbReference type="ARBA" id="ARBA00022827"/>
    </source>
</evidence>
<evidence type="ECO:0000256" key="5">
    <source>
        <dbReference type="ARBA" id="ARBA00022630"/>
    </source>
</evidence>
<evidence type="ECO:0000256" key="2">
    <source>
        <dbReference type="ARBA" id="ARBA00004950"/>
    </source>
</evidence>
<evidence type="ECO:0000256" key="9">
    <source>
        <dbReference type="ARBA" id="ARBA00048305"/>
    </source>
</evidence>
<dbReference type="SUPFAM" id="SSF56425">
    <property type="entry name" value="Succinate dehydrogenase/fumarate reductase flavoprotein, catalytic domain"/>
    <property type="match status" value="1"/>
</dbReference>
<keyword evidence="6 11" id="KW-0662">Pyridine nucleotide biosynthesis</keyword>
<dbReference type="Gene3D" id="3.50.50.60">
    <property type="entry name" value="FAD/NAD(P)-binding domain"/>
    <property type="match status" value="1"/>
</dbReference>
<dbReference type="Pfam" id="PF00890">
    <property type="entry name" value="FAD_binding_2"/>
    <property type="match status" value="1"/>
</dbReference>
<dbReference type="SUPFAM" id="SSF51905">
    <property type="entry name" value="FAD/NAD(P)-binding domain"/>
    <property type="match status" value="1"/>
</dbReference>
<comment type="pathway">
    <text evidence="2 11">Cofactor biosynthesis; NAD(+) biosynthesis; iminoaspartate from L-aspartate (oxidase route): step 1/1.</text>
</comment>
<evidence type="ECO:0000256" key="10">
    <source>
        <dbReference type="NCBIfam" id="TIGR00551"/>
    </source>
</evidence>
<evidence type="ECO:0000256" key="3">
    <source>
        <dbReference type="ARBA" id="ARBA00008562"/>
    </source>
</evidence>
<dbReference type="PANTHER" id="PTHR42716">
    <property type="entry name" value="L-ASPARTATE OXIDASE"/>
    <property type="match status" value="1"/>
</dbReference>
<evidence type="ECO:0000256" key="4">
    <source>
        <dbReference type="ARBA" id="ARBA00012173"/>
    </source>
</evidence>
<evidence type="ECO:0000259" key="12">
    <source>
        <dbReference type="Pfam" id="PF00890"/>
    </source>
</evidence>
<name>A0A930YUZ0_9FLAO</name>
<dbReference type="Proteomes" id="UP000694480">
    <property type="component" value="Unassembled WGS sequence"/>
</dbReference>
<evidence type="ECO:0000256" key="11">
    <source>
        <dbReference type="RuleBase" id="RU362049"/>
    </source>
</evidence>
<dbReference type="PRINTS" id="PR00368">
    <property type="entry name" value="FADPNR"/>
</dbReference>
<reference evidence="13" key="1">
    <citation type="submission" date="2020-11" db="EMBL/GenBank/DDBJ databases">
        <title>Genome seq and assembly of Planobacterium sp.</title>
        <authorList>
            <person name="Chhetri G."/>
        </authorList>
    </citation>
    <scope>NUCLEOTIDE SEQUENCE</scope>
    <source>
        <strain evidence="13">GCR5</strain>
    </source>
</reference>
<dbReference type="InterPro" id="IPR027477">
    <property type="entry name" value="Succ_DH/fumarate_Rdtase_cat_sf"/>
</dbReference>
<comment type="catalytic activity">
    <reaction evidence="9">
        <text>L-aspartate + O2 = iminosuccinate + H2O2</text>
        <dbReference type="Rhea" id="RHEA:25876"/>
        <dbReference type="ChEBI" id="CHEBI:15379"/>
        <dbReference type="ChEBI" id="CHEBI:16240"/>
        <dbReference type="ChEBI" id="CHEBI:29991"/>
        <dbReference type="ChEBI" id="CHEBI:77875"/>
        <dbReference type="EC" id="1.4.3.16"/>
    </reaction>
    <physiologicalReaction direction="left-to-right" evidence="9">
        <dbReference type="Rhea" id="RHEA:25877"/>
    </physiologicalReaction>
</comment>